<evidence type="ECO:0008006" key="3">
    <source>
        <dbReference type="Google" id="ProtNLM"/>
    </source>
</evidence>
<reference evidence="1" key="1">
    <citation type="submission" date="2009-07" db="EMBL/GenBank/DDBJ databases">
        <authorList>
            <consortium name="US DOE Joint Genome Institute (JGI-PGF)"/>
            <person name="Lucas S."/>
            <person name="Copeland A."/>
            <person name="Lapidus A."/>
            <person name="Glavina del Rio T."/>
            <person name="Tice H."/>
            <person name="Bruce D."/>
            <person name="Goodwin L."/>
            <person name="Pitluck S."/>
            <person name="Larimer F."/>
            <person name="Land M.L."/>
            <person name="Mouttaki H."/>
            <person name="He Z."/>
            <person name="Zhou J."/>
            <person name="Hemme C.L."/>
        </authorList>
    </citation>
    <scope>NUCLEOTIDE SEQUENCE</scope>
    <source>
        <strain evidence="1">DSM 2782</strain>
    </source>
</reference>
<accession>F1TIL7</accession>
<evidence type="ECO:0000313" key="2">
    <source>
        <dbReference type="Proteomes" id="UP000003860"/>
    </source>
</evidence>
<dbReference type="STRING" id="588581.Cpap_0203"/>
<dbReference type="EMBL" id="ACXX02000020">
    <property type="protein sequence ID" value="EGD45834.1"/>
    <property type="molecule type" value="Genomic_DNA"/>
</dbReference>
<keyword evidence="2" id="KW-1185">Reference proteome</keyword>
<dbReference type="AlphaFoldDB" id="F1TIL7"/>
<proteinExistence type="predicted"/>
<dbReference type="OrthoDB" id="9779930at2"/>
<organism evidence="1 2">
    <name type="scientific">Ruminiclostridium papyrosolvens DSM 2782</name>
    <dbReference type="NCBI Taxonomy" id="588581"/>
    <lineage>
        <taxon>Bacteria</taxon>
        <taxon>Bacillati</taxon>
        <taxon>Bacillota</taxon>
        <taxon>Clostridia</taxon>
        <taxon>Eubacteriales</taxon>
        <taxon>Oscillospiraceae</taxon>
        <taxon>Ruminiclostridium</taxon>
    </lineage>
</organism>
<comment type="caution">
    <text evidence="1">The sequence shown here is derived from an EMBL/GenBank/DDBJ whole genome shotgun (WGS) entry which is preliminary data.</text>
</comment>
<dbReference type="Proteomes" id="UP000003860">
    <property type="component" value="Unassembled WGS sequence"/>
</dbReference>
<gene>
    <name evidence="1" type="ORF">Cpap_0203</name>
</gene>
<protein>
    <recommendedName>
        <fullName evidence="3">Transposase mutator type</fullName>
    </recommendedName>
</protein>
<reference evidence="1" key="2">
    <citation type="submission" date="2011-01" db="EMBL/GenBank/DDBJ databases">
        <title>The Non-contiguous Finished genome of Clostridium papyrosolvens.</title>
        <authorList>
            <person name="Lucas S."/>
            <person name="Copeland A."/>
            <person name="Lapidus A."/>
            <person name="Cheng J.-F."/>
            <person name="Goodwin L."/>
            <person name="Pitluck S."/>
            <person name="Misra M."/>
            <person name="Chertkov O."/>
            <person name="Detter J.C."/>
            <person name="Han C."/>
            <person name="Tapia R."/>
            <person name="Land M."/>
            <person name="Hauser L."/>
            <person name="Kyrpides N."/>
            <person name="Ivanova N."/>
            <person name="Pagani I."/>
            <person name="Mouttaki H."/>
            <person name="He Z."/>
            <person name="Zhou J."/>
            <person name="Hemme C.L."/>
            <person name="Woyke T."/>
        </authorList>
    </citation>
    <scope>NUCLEOTIDE SEQUENCE [LARGE SCALE GENOMIC DNA]</scope>
    <source>
        <strain evidence="1">DSM 2782</strain>
    </source>
</reference>
<evidence type="ECO:0000313" key="1">
    <source>
        <dbReference type="EMBL" id="EGD45834.1"/>
    </source>
</evidence>
<sequence length="57" mass="6561">MGRRNESPEKKRSRKLIGEFLKENPLTGFNDINELVKELISQVIETGLESELDENLC</sequence>
<name>F1TIL7_9FIRM</name>